<evidence type="ECO:0000256" key="4">
    <source>
        <dbReference type="ARBA" id="ARBA00022989"/>
    </source>
</evidence>
<dbReference type="PANTHER" id="PTHR28259:SF1">
    <property type="entry name" value="FLUORIDE EXPORT PROTEIN 1-RELATED"/>
    <property type="match status" value="1"/>
</dbReference>
<evidence type="ECO:0000256" key="9">
    <source>
        <dbReference type="ARBA" id="ARBA00049940"/>
    </source>
</evidence>
<feature type="transmembrane region" description="Helical" evidence="10">
    <location>
        <begin position="127"/>
        <end position="148"/>
    </location>
</feature>
<keyword evidence="10" id="KW-0915">Sodium</keyword>
<dbReference type="GO" id="GO:0140114">
    <property type="term" value="P:cellular detoxification of fluoride"/>
    <property type="evidence" value="ECO:0007669"/>
    <property type="project" value="UniProtKB-UniRule"/>
</dbReference>
<comment type="catalytic activity">
    <reaction evidence="8">
        <text>fluoride(in) = fluoride(out)</text>
        <dbReference type="Rhea" id="RHEA:76159"/>
        <dbReference type="ChEBI" id="CHEBI:17051"/>
    </reaction>
    <physiologicalReaction direction="left-to-right" evidence="8">
        <dbReference type="Rhea" id="RHEA:76160"/>
    </physiologicalReaction>
</comment>
<feature type="compositionally biased region" description="Low complexity" evidence="11">
    <location>
        <begin position="8"/>
        <end position="19"/>
    </location>
</feature>
<name>A0A4S4FNM5_9MICO</name>
<dbReference type="HAMAP" id="MF_00454">
    <property type="entry name" value="FluC"/>
    <property type="match status" value="1"/>
</dbReference>
<dbReference type="GO" id="GO:0062054">
    <property type="term" value="F:fluoride channel activity"/>
    <property type="evidence" value="ECO:0007669"/>
    <property type="project" value="UniProtKB-UniRule"/>
</dbReference>
<feature type="transmembrane region" description="Helical" evidence="10">
    <location>
        <begin position="92"/>
        <end position="112"/>
    </location>
</feature>
<keyword evidence="3 10" id="KW-0812">Transmembrane</keyword>
<evidence type="ECO:0000256" key="8">
    <source>
        <dbReference type="ARBA" id="ARBA00035585"/>
    </source>
</evidence>
<evidence type="ECO:0000313" key="12">
    <source>
        <dbReference type="EMBL" id="THG31854.1"/>
    </source>
</evidence>
<evidence type="ECO:0000256" key="10">
    <source>
        <dbReference type="HAMAP-Rule" id="MF_00454"/>
    </source>
</evidence>
<feature type="transmembrane region" description="Helical" evidence="10">
    <location>
        <begin position="30"/>
        <end position="48"/>
    </location>
</feature>
<comment type="caution">
    <text evidence="12">The sequence shown here is derived from an EMBL/GenBank/DDBJ whole genome shotgun (WGS) entry which is preliminary data.</text>
</comment>
<evidence type="ECO:0000256" key="7">
    <source>
        <dbReference type="ARBA" id="ARBA00035120"/>
    </source>
</evidence>
<comment type="function">
    <text evidence="9 10">Fluoride-specific ion channel. Important for reducing fluoride concentration in the cell, thus reducing its toxicity.</text>
</comment>
<keyword evidence="2 10" id="KW-1003">Cell membrane</keyword>
<keyword evidence="13" id="KW-1185">Reference proteome</keyword>
<dbReference type="OrthoDB" id="4408652at2"/>
<dbReference type="GO" id="GO:0046872">
    <property type="term" value="F:metal ion binding"/>
    <property type="evidence" value="ECO:0007669"/>
    <property type="project" value="UniProtKB-KW"/>
</dbReference>
<evidence type="ECO:0000256" key="3">
    <source>
        <dbReference type="ARBA" id="ARBA00022692"/>
    </source>
</evidence>
<evidence type="ECO:0000313" key="13">
    <source>
        <dbReference type="Proteomes" id="UP000309133"/>
    </source>
</evidence>
<evidence type="ECO:0000256" key="11">
    <source>
        <dbReference type="SAM" id="MobiDB-lite"/>
    </source>
</evidence>
<keyword evidence="10" id="KW-0479">Metal-binding</keyword>
<keyword evidence="5 10" id="KW-0472">Membrane</keyword>
<dbReference type="Pfam" id="PF02537">
    <property type="entry name" value="CRCB"/>
    <property type="match status" value="1"/>
</dbReference>
<reference evidence="12 13" key="1">
    <citation type="submission" date="2019-04" db="EMBL/GenBank/DDBJ databases">
        <authorList>
            <person name="Jiang L."/>
        </authorList>
    </citation>
    <scope>NUCLEOTIDE SEQUENCE [LARGE SCALE GENOMIC DNA]</scope>
    <source>
        <strain evidence="12 13">YIM 131853</strain>
    </source>
</reference>
<accession>A0A4S4FNM5</accession>
<gene>
    <name evidence="10" type="primary">fluC</name>
    <name evidence="10" type="synonym">crcB</name>
    <name evidence="12" type="ORF">E6C64_07335</name>
</gene>
<keyword evidence="10" id="KW-0813">Transport</keyword>
<evidence type="ECO:0000256" key="5">
    <source>
        <dbReference type="ARBA" id="ARBA00023136"/>
    </source>
</evidence>
<keyword evidence="4 10" id="KW-1133">Transmembrane helix</keyword>
<dbReference type="InterPro" id="IPR003691">
    <property type="entry name" value="FluC"/>
</dbReference>
<dbReference type="GO" id="GO:0005886">
    <property type="term" value="C:plasma membrane"/>
    <property type="evidence" value="ECO:0007669"/>
    <property type="project" value="UniProtKB-SubCell"/>
</dbReference>
<evidence type="ECO:0000256" key="1">
    <source>
        <dbReference type="ARBA" id="ARBA00004651"/>
    </source>
</evidence>
<proteinExistence type="inferred from homology"/>
<comment type="subcellular location">
    <subcellularLocation>
        <location evidence="1 10">Cell membrane</location>
        <topology evidence="1 10">Multi-pass membrane protein</topology>
    </subcellularLocation>
</comment>
<protein>
    <recommendedName>
        <fullName evidence="10">Fluoride-specific ion channel FluC</fullName>
    </recommendedName>
</protein>
<dbReference type="Proteomes" id="UP000309133">
    <property type="component" value="Unassembled WGS sequence"/>
</dbReference>
<evidence type="ECO:0000256" key="2">
    <source>
        <dbReference type="ARBA" id="ARBA00022475"/>
    </source>
</evidence>
<dbReference type="PANTHER" id="PTHR28259">
    <property type="entry name" value="FLUORIDE EXPORT PROTEIN 1-RELATED"/>
    <property type="match status" value="1"/>
</dbReference>
<dbReference type="RefSeq" id="WP_136426974.1">
    <property type="nucleotide sequence ID" value="NZ_SSSM01000003.1"/>
</dbReference>
<organism evidence="12 13">
    <name type="scientific">Naasia lichenicola</name>
    <dbReference type="NCBI Taxonomy" id="2565933"/>
    <lineage>
        <taxon>Bacteria</taxon>
        <taxon>Bacillati</taxon>
        <taxon>Actinomycetota</taxon>
        <taxon>Actinomycetes</taxon>
        <taxon>Micrococcales</taxon>
        <taxon>Microbacteriaceae</taxon>
        <taxon>Naasia</taxon>
    </lineage>
</organism>
<sequence>MSAPRESPGPTSGPASGPAPGRPPHLQPRFIGLVALGGAVGTLTRYLIQQAVPPTGFPVATMAINIVGAFLLGLLLATLARRGDDSGSRRSLRLLLGTGLLGGFTTYSALALDTVSLAGGADASNAAIYAFGTLIVGVLAAGLGIRLGSGPRSAAVRRTVGR</sequence>
<keyword evidence="6 10" id="KW-0407">Ion channel</keyword>
<evidence type="ECO:0000256" key="6">
    <source>
        <dbReference type="ARBA" id="ARBA00023303"/>
    </source>
</evidence>
<feature type="region of interest" description="Disordered" evidence="11">
    <location>
        <begin position="1"/>
        <end position="23"/>
    </location>
</feature>
<dbReference type="EMBL" id="SSSM01000003">
    <property type="protein sequence ID" value="THG31854.1"/>
    <property type="molecule type" value="Genomic_DNA"/>
</dbReference>
<dbReference type="AlphaFoldDB" id="A0A4S4FNM5"/>
<comment type="similarity">
    <text evidence="7 10">Belongs to the fluoride channel Fluc/FEX (TC 1.A.43) family.</text>
</comment>
<feature type="binding site" evidence="10">
    <location>
        <position position="102"/>
    </location>
    <ligand>
        <name>Na(+)</name>
        <dbReference type="ChEBI" id="CHEBI:29101"/>
        <note>structural</note>
    </ligand>
</feature>
<feature type="transmembrane region" description="Helical" evidence="10">
    <location>
        <begin position="60"/>
        <end position="80"/>
    </location>
</feature>
<feature type="binding site" evidence="10">
    <location>
        <position position="105"/>
    </location>
    <ligand>
        <name>Na(+)</name>
        <dbReference type="ChEBI" id="CHEBI:29101"/>
        <note>structural</note>
    </ligand>
</feature>
<keyword evidence="10" id="KW-0406">Ion transport</keyword>
<comment type="activity regulation">
    <text evidence="10">Na(+) is not transported, but it plays an essential structural role and its presence is essential for fluoride channel function.</text>
</comment>